<evidence type="ECO:0000256" key="4">
    <source>
        <dbReference type="ARBA" id="ARBA00006902"/>
    </source>
</evidence>
<dbReference type="Pfam" id="PF02289">
    <property type="entry name" value="MCH"/>
    <property type="match status" value="1"/>
</dbReference>
<sequence>MLSVNERSFELVKKLLSDPEKYKINIHKIKEATIIDCGVNVCGSWECAKLMTEILYGGLNKINYETFPLAIDDVYYNAVHVYSDYVVLQQAGCNISGWELKPGKFAPVLAGPGRLISRKDNDWFKKYSDYSDKYHKAILTAEMSRIPSENEVIDLIEASGVEAKDVYILVASSGSIACSVEVSARIIEQSLHRLKEEGFNLKNIIEAHGFCVIPPVVKDDLLAMGRLNDCLIYGGQCTFTVDCEDIEISSIINKITSDKCKSYGAMFKDIYEENGCDFYKVPMEMYSPAKVVIINQKTGKIFKSGKINVEILSKSFNFFK</sequence>
<dbReference type="GO" id="GO:0006730">
    <property type="term" value="P:one-carbon metabolic process"/>
    <property type="evidence" value="ECO:0007669"/>
    <property type="project" value="UniProtKB-UniRule"/>
</dbReference>
<protein>
    <recommendedName>
        <fullName evidence="6 12">Methenyltetrahydromethanopterin cyclohydrolase</fullName>
        <ecNumber evidence="5 12">3.5.4.27</ecNumber>
    </recommendedName>
    <alternativeName>
        <fullName evidence="10 12">Methenyl-H4MPT cyclohydrolase</fullName>
    </alternativeName>
</protein>
<comment type="similarity">
    <text evidence="4 12">Belongs to the MCH family.</text>
</comment>
<gene>
    <name evidence="12" type="primary">mch</name>
    <name evidence="13" type="ORF">C7380_13113</name>
</gene>
<evidence type="ECO:0000256" key="5">
    <source>
        <dbReference type="ARBA" id="ARBA00012765"/>
    </source>
</evidence>
<evidence type="ECO:0000256" key="8">
    <source>
        <dbReference type="ARBA" id="ARBA00022563"/>
    </source>
</evidence>
<proteinExistence type="inferred from homology"/>
<organism evidence="13 14">
    <name type="scientific">Oceanotoga teriensis</name>
    <dbReference type="NCBI Taxonomy" id="515440"/>
    <lineage>
        <taxon>Bacteria</taxon>
        <taxon>Thermotogati</taxon>
        <taxon>Thermotogota</taxon>
        <taxon>Thermotogae</taxon>
        <taxon>Petrotogales</taxon>
        <taxon>Petrotogaceae</taxon>
        <taxon>Oceanotoga</taxon>
    </lineage>
</organism>
<dbReference type="InterPro" id="IPR003209">
    <property type="entry name" value="METHMP_CycHdrlase"/>
</dbReference>
<keyword evidence="8 12" id="KW-0554">One-carbon metabolism</keyword>
<dbReference type="Gene3D" id="3.10.340.11">
    <property type="entry name" value="Methenyltetrahydromethanopterin Cyclohydrolase, Chain A, domain 1"/>
    <property type="match status" value="1"/>
</dbReference>
<comment type="subcellular location">
    <subcellularLocation>
        <location evidence="2 12">Cytoplasm</location>
    </subcellularLocation>
</comment>
<evidence type="ECO:0000256" key="10">
    <source>
        <dbReference type="ARBA" id="ARBA00030468"/>
    </source>
</evidence>
<evidence type="ECO:0000256" key="9">
    <source>
        <dbReference type="ARBA" id="ARBA00022801"/>
    </source>
</evidence>
<comment type="function">
    <text evidence="1 12">Catalyzes the hydrolysis of methenyl-H(4)MPT(+) to 5-formyl-H(4)MPT.</text>
</comment>
<evidence type="ECO:0000256" key="3">
    <source>
        <dbReference type="ARBA" id="ARBA00005087"/>
    </source>
</evidence>
<dbReference type="EMBL" id="QGGI01000031">
    <property type="protein sequence ID" value="PWJ86121.1"/>
    <property type="molecule type" value="Genomic_DNA"/>
</dbReference>
<accession>A0AA45C4P4</accession>
<name>A0AA45C4P4_9BACT</name>
<comment type="caution">
    <text evidence="13">The sequence shown here is derived from an EMBL/GenBank/DDBJ whole genome shotgun (WGS) entry which is preliminary data.</text>
</comment>
<evidence type="ECO:0000313" key="14">
    <source>
        <dbReference type="Proteomes" id="UP000245921"/>
    </source>
</evidence>
<dbReference type="GO" id="GO:0005737">
    <property type="term" value="C:cytoplasm"/>
    <property type="evidence" value="ECO:0007669"/>
    <property type="project" value="UniProtKB-SubCell"/>
</dbReference>
<keyword evidence="14" id="KW-1185">Reference proteome</keyword>
<keyword evidence="9 12" id="KW-0378">Hydrolase</keyword>
<dbReference type="AlphaFoldDB" id="A0AA45C4P4"/>
<evidence type="ECO:0000256" key="11">
    <source>
        <dbReference type="ARBA" id="ARBA00048684"/>
    </source>
</evidence>
<keyword evidence="7 12" id="KW-0963">Cytoplasm</keyword>
<dbReference type="RefSeq" id="WP_109606608.1">
    <property type="nucleotide sequence ID" value="NZ_QGGI01000031.1"/>
</dbReference>
<reference evidence="13 14" key="1">
    <citation type="submission" date="2018-05" db="EMBL/GenBank/DDBJ databases">
        <title>Genomic Encyclopedia of Type Strains, Phase IV (KMG-IV): sequencing the most valuable type-strain genomes for metagenomic binning, comparative biology and taxonomic classification.</title>
        <authorList>
            <person name="Goeker M."/>
        </authorList>
    </citation>
    <scope>NUCLEOTIDE SEQUENCE [LARGE SCALE GENOMIC DNA]</scope>
    <source>
        <strain evidence="13 14">DSM 24906</strain>
    </source>
</reference>
<dbReference type="EC" id="3.5.4.27" evidence="5 12"/>
<dbReference type="NCBIfam" id="TIGR03120">
    <property type="entry name" value="one_C_mch"/>
    <property type="match status" value="1"/>
</dbReference>
<dbReference type="Gene3D" id="3.30.1030.10">
    <property type="entry name" value="Methenyltetrahydromethanopterin Cyclohydrolase, Chain A, domain 2"/>
    <property type="match status" value="1"/>
</dbReference>
<evidence type="ECO:0000256" key="6">
    <source>
        <dbReference type="ARBA" id="ARBA00020597"/>
    </source>
</evidence>
<evidence type="ECO:0000256" key="1">
    <source>
        <dbReference type="ARBA" id="ARBA00004058"/>
    </source>
</evidence>
<evidence type="ECO:0000313" key="13">
    <source>
        <dbReference type="EMBL" id="PWJ86121.1"/>
    </source>
</evidence>
<dbReference type="HAMAP" id="MF_00486">
    <property type="entry name" value="McH"/>
    <property type="match status" value="1"/>
</dbReference>
<comment type="pathway">
    <text evidence="3 12">One-carbon metabolism; formaldehyde degradation; formate from formaldehyde (H(4)MPT route): step 3/5.</text>
</comment>
<evidence type="ECO:0000256" key="12">
    <source>
        <dbReference type="HAMAP-Rule" id="MF_00486"/>
    </source>
</evidence>
<evidence type="ECO:0000256" key="2">
    <source>
        <dbReference type="ARBA" id="ARBA00004496"/>
    </source>
</evidence>
<comment type="catalytic activity">
    <reaction evidence="11 12">
        <text>5,10-methenyl-5,6,7,8-tetrahydromethanopterin + H2O = N(5)-formyl-5,6,7,8-tetrahydromethanopterin + H(+)</text>
        <dbReference type="Rhea" id="RHEA:19053"/>
        <dbReference type="ChEBI" id="CHEBI:15377"/>
        <dbReference type="ChEBI" id="CHEBI:15378"/>
        <dbReference type="ChEBI" id="CHEBI:58018"/>
        <dbReference type="ChEBI" id="CHEBI:58337"/>
        <dbReference type="EC" id="3.5.4.27"/>
    </reaction>
</comment>
<dbReference type="GO" id="GO:0046294">
    <property type="term" value="P:formaldehyde catabolic process"/>
    <property type="evidence" value="ECO:0007669"/>
    <property type="project" value="UniProtKB-UniRule"/>
</dbReference>
<evidence type="ECO:0000256" key="7">
    <source>
        <dbReference type="ARBA" id="ARBA00022490"/>
    </source>
</evidence>
<dbReference type="SUPFAM" id="SSF56199">
    <property type="entry name" value="Methenyltetrahydromethanopterin cyclohydrolase"/>
    <property type="match status" value="1"/>
</dbReference>
<dbReference type="Proteomes" id="UP000245921">
    <property type="component" value="Unassembled WGS sequence"/>
</dbReference>
<dbReference type="GO" id="GO:0018759">
    <property type="term" value="F:methenyltetrahydromethanopterin cyclohydrolase activity"/>
    <property type="evidence" value="ECO:0007669"/>
    <property type="project" value="UniProtKB-UniRule"/>
</dbReference>